<accession>A0A848IW34</accession>
<dbReference type="EMBL" id="JABBNU010000002">
    <property type="protein sequence ID" value="NMM47485.1"/>
    <property type="molecule type" value="Genomic_DNA"/>
</dbReference>
<evidence type="ECO:0000313" key="2">
    <source>
        <dbReference type="EMBL" id="NMM47485.1"/>
    </source>
</evidence>
<keyword evidence="3" id="KW-1185">Reference proteome</keyword>
<protein>
    <recommendedName>
        <fullName evidence="4">WD40 repeat protein</fullName>
    </recommendedName>
</protein>
<comment type="caution">
    <text evidence="2">The sequence shown here is derived from an EMBL/GenBank/DDBJ whole genome shotgun (WGS) entry which is preliminary data.</text>
</comment>
<proteinExistence type="inferred from homology"/>
<dbReference type="Pfam" id="PF07676">
    <property type="entry name" value="PD40"/>
    <property type="match status" value="4"/>
</dbReference>
<dbReference type="Proteomes" id="UP000559010">
    <property type="component" value="Unassembled WGS sequence"/>
</dbReference>
<comment type="similarity">
    <text evidence="1">Belongs to the TolB family.</text>
</comment>
<evidence type="ECO:0000256" key="1">
    <source>
        <dbReference type="ARBA" id="ARBA00009820"/>
    </source>
</evidence>
<dbReference type="PANTHER" id="PTHR36842:SF1">
    <property type="entry name" value="PROTEIN TOLB"/>
    <property type="match status" value="1"/>
</dbReference>
<dbReference type="SUPFAM" id="SSF82171">
    <property type="entry name" value="DPP6 N-terminal domain-like"/>
    <property type="match status" value="1"/>
</dbReference>
<dbReference type="RefSeq" id="WP_169678107.1">
    <property type="nucleotide sequence ID" value="NZ_JABBNU010000002.1"/>
</dbReference>
<reference evidence="2 3" key="1">
    <citation type="submission" date="2020-04" db="EMBL/GenBank/DDBJ databases">
        <title>Flammeovirgaceae bacterium KN852 isolated from deep sea.</title>
        <authorList>
            <person name="Zhang D.-C."/>
        </authorList>
    </citation>
    <scope>NUCLEOTIDE SEQUENCE [LARGE SCALE GENOMIC DNA]</scope>
    <source>
        <strain evidence="2 3">KN852</strain>
    </source>
</reference>
<dbReference type="AlphaFoldDB" id="A0A848IW34"/>
<evidence type="ECO:0008006" key="4">
    <source>
        <dbReference type="Google" id="ProtNLM"/>
    </source>
</evidence>
<evidence type="ECO:0000313" key="3">
    <source>
        <dbReference type="Proteomes" id="UP000559010"/>
    </source>
</evidence>
<dbReference type="InterPro" id="IPR011659">
    <property type="entry name" value="WD40"/>
</dbReference>
<dbReference type="InterPro" id="IPR011042">
    <property type="entry name" value="6-blade_b-propeller_TolB-like"/>
</dbReference>
<gene>
    <name evidence="2" type="ORF">HH304_03675</name>
</gene>
<dbReference type="PANTHER" id="PTHR36842">
    <property type="entry name" value="PROTEIN TOLB HOMOLOG"/>
    <property type="match status" value="1"/>
</dbReference>
<sequence length="285" mass="32158">MKTKVISILISISLGFNISAQHKLVFTSDRNGNSDIFLYDFKSGTSTQITNSEANEYSPTIINNSTISILKEENNTYYRQSIDLISGKTTELPQPKECALDDKNMRYGPVSGKMLYSCNGNIFLLNDYNEKAVNLTELMEGDSYMPSWFPDESGITFSNNSSGNMDVYVLYFNNNRISNITNHPAVDERSEVSPDGNKILFSSGRDGNNNMEIYIYDLTDQSLKNITNSPDWELIGRWSPDGRSICFSSNKNGQWDLFLYLIDSGKTMPLILSSSFDGDPRFLRD</sequence>
<dbReference type="Gene3D" id="2.120.10.30">
    <property type="entry name" value="TolB, C-terminal domain"/>
    <property type="match status" value="2"/>
</dbReference>
<organism evidence="2 3">
    <name type="scientific">Marinigracilibium pacificum</name>
    <dbReference type="NCBI Taxonomy" id="2729599"/>
    <lineage>
        <taxon>Bacteria</taxon>
        <taxon>Pseudomonadati</taxon>
        <taxon>Bacteroidota</taxon>
        <taxon>Cytophagia</taxon>
        <taxon>Cytophagales</taxon>
        <taxon>Flammeovirgaceae</taxon>
        <taxon>Marinigracilibium</taxon>
    </lineage>
</organism>
<name>A0A848IW34_9BACT</name>